<dbReference type="SUPFAM" id="SSF103647">
    <property type="entry name" value="TSP type-3 repeat"/>
    <property type="match status" value="1"/>
</dbReference>
<dbReference type="InterPro" id="IPR001919">
    <property type="entry name" value="CBD2"/>
</dbReference>
<evidence type="ECO:0000256" key="2">
    <source>
        <dbReference type="ARBA" id="ARBA00022525"/>
    </source>
</evidence>
<evidence type="ECO:0000256" key="5">
    <source>
        <dbReference type="SAM" id="MobiDB-lite"/>
    </source>
</evidence>
<dbReference type="GO" id="GO:0005509">
    <property type="term" value="F:calcium ion binding"/>
    <property type="evidence" value="ECO:0007669"/>
    <property type="project" value="InterPro"/>
</dbReference>
<dbReference type="InterPro" id="IPR028974">
    <property type="entry name" value="TSP_type-3_rpt"/>
</dbReference>
<dbReference type="InterPro" id="IPR053180">
    <property type="entry name" value="Ca-binding_acidic-repeat"/>
</dbReference>
<dbReference type="PROSITE" id="PS51173">
    <property type="entry name" value="CBM2"/>
    <property type="match status" value="1"/>
</dbReference>
<feature type="region of interest" description="Disordered" evidence="5">
    <location>
        <begin position="335"/>
        <end position="362"/>
    </location>
</feature>
<evidence type="ECO:0000256" key="1">
    <source>
        <dbReference type="ARBA" id="ARBA00004613"/>
    </source>
</evidence>
<dbReference type="Proteomes" id="UP000190814">
    <property type="component" value="Unassembled WGS sequence"/>
</dbReference>
<evidence type="ECO:0000259" key="6">
    <source>
        <dbReference type="PROSITE" id="PS51173"/>
    </source>
</evidence>
<protein>
    <submittedName>
        <fullName evidence="7">Cellulose binding domain-containing protein</fullName>
    </submittedName>
</protein>
<dbReference type="PANTHER" id="PTHR37467:SF1">
    <property type="entry name" value="EXPORTED CALCIUM-BINDING GLYCOPROTEIN"/>
    <property type="match status" value="1"/>
</dbReference>
<dbReference type="GO" id="GO:0030247">
    <property type="term" value="F:polysaccharide binding"/>
    <property type="evidence" value="ECO:0007669"/>
    <property type="project" value="UniProtKB-UniRule"/>
</dbReference>
<dbReference type="AlphaFoldDB" id="A0A1T4W245"/>
<evidence type="ECO:0000256" key="3">
    <source>
        <dbReference type="ARBA" id="ARBA00022729"/>
    </source>
</evidence>
<evidence type="ECO:0000313" key="8">
    <source>
        <dbReference type="Proteomes" id="UP000190814"/>
    </source>
</evidence>
<dbReference type="Gene3D" id="2.60.40.290">
    <property type="match status" value="2"/>
</dbReference>
<sequence>MYDRILELFILKERTENIKRLKSFILAIILLTNHNIYKPIEVCGDGFTEEMDIVESDSELDFESLEERFDVSVEVTAKWNHHYNANIIIKNISDEKIENWELSFIMDGKVENIWNAKMIQHKGDSYIVKNNIWNQDIFPGSSVEFGMTVYYEGEFEIPSDFTMDKVCKKVEKQYEIEKIIYSQWDTGVTGVVRIHNKSDEVIEDWKITLKTNVSFESIWNAKKEYSDGDLYYFDNCNYNSNIAPNSYVDVGFRANYNNTFYLDEIELYNIETYMEDTTDSDQDGLYDYLEKNIYFTDAHCSDSDQDGITDFYEIMILLTNPLNKDDNDDGIVDGDEDFDEDGLINSEEEKKETNPYNGDTDFDGLNDYDEIYIYNTNPLNEDTDDDGISDKFEIDNGLDALDSNSNNCVDNSSWIMQNYKEEFNEDIVQYIEVGFNSPDEIEDHVNISDDNENVYMIENDVLSEMHINVKLMDDVIKDDIVVLQKTEEGWGKIGFEISDNLISFNTSSTGIYKFLVENNYVSNVNSKSFFKASGVNLKSGKKKSEKKLRDELEKQVKKDFGKTKTIVKGFLGHTSDEAIDIILKYDKYIDNLSKGYNVNKALIQALLFRELICYDSADIIADNAVIEYFAHKEKMEKFMKAKWWKQLIMGVPAPNGPIKPDCSTGLGQIFARTAIDSINFGLKNKNIKLDADNWKVRKQIWYSLHDDDEYNIKTITKILVKEADGIKNVNLKSPKNNHAKLLLARYNLSGRKKAGNYGKACFRYYKKFMKYNNGE</sequence>
<dbReference type="GO" id="GO:0004553">
    <property type="term" value="F:hydrolase activity, hydrolyzing O-glycosyl compounds"/>
    <property type="evidence" value="ECO:0007669"/>
    <property type="project" value="InterPro"/>
</dbReference>
<dbReference type="InterPro" id="IPR059100">
    <property type="entry name" value="TSP3_bac"/>
</dbReference>
<dbReference type="InterPro" id="IPR012291">
    <property type="entry name" value="CBM2_carb-bd_dom_sf"/>
</dbReference>
<reference evidence="7 8" key="1">
    <citation type="submission" date="2017-02" db="EMBL/GenBank/DDBJ databases">
        <authorList>
            <person name="Peterson S.W."/>
        </authorList>
    </citation>
    <scope>NUCLEOTIDE SEQUENCE [LARGE SCALE GENOMIC DNA]</scope>
    <source>
        <strain evidence="7 8">ATCC 35992</strain>
    </source>
</reference>
<dbReference type="SUPFAM" id="SSF49384">
    <property type="entry name" value="Carbohydrate-binding domain"/>
    <property type="match status" value="2"/>
</dbReference>
<keyword evidence="4" id="KW-0106">Calcium</keyword>
<comment type="subcellular location">
    <subcellularLocation>
        <location evidence="1">Secreted</location>
    </subcellularLocation>
</comment>
<name>A0A1T4W245_9FIRM</name>
<keyword evidence="2" id="KW-0964">Secreted</keyword>
<feature type="domain" description="CBM2" evidence="6">
    <location>
        <begin position="62"/>
        <end position="171"/>
    </location>
</feature>
<keyword evidence="8" id="KW-1185">Reference proteome</keyword>
<accession>A0A1T4W245</accession>
<dbReference type="Pfam" id="PF18884">
    <property type="entry name" value="TSP3_bac"/>
    <property type="match status" value="1"/>
</dbReference>
<dbReference type="InterPro" id="IPR008965">
    <property type="entry name" value="CBM2/CBM3_carb-bd_dom_sf"/>
</dbReference>
<proteinExistence type="predicted"/>
<dbReference type="SMART" id="SM00637">
    <property type="entry name" value="CBD_II"/>
    <property type="match status" value="2"/>
</dbReference>
<organism evidence="7 8">
    <name type="scientific">Eubacterium uniforme</name>
    <dbReference type="NCBI Taxonomy" id="39495"/>
    <lineage>
        <taxon>Bacteria</taxon>
        <taxon>Bacillati</taxon>
        <taxon>Bacillota</taxon>
        <taxon>Clostridia</taxon>
        <taxon>Eubacteriales</taxon>
        <taxon>Eubacteriaceae</taxon>
        <taxon>Eubacterium</taxon>
    </lineage>
</organism>
<dbReference type="EMBL" id="FUXZ01000015">
    <property type="protein sequence ID" value="SKA71340.1"/>
    <property type="molecule type" value="Genomic_DNA"/>
</dbReference>
<keyword evidence="3" id="KW-0732">Signal</keyword>
<dbReference type="PANTHER" id="PTHR37467">
    <property type="entry name" value="EXPORTED CALCIUM-BINDING GLYCOPROTEIN-RELATED"/>
    <property type="match status" value="1"/>
</dbReference>
<dbReference type="STRING" id="39495.SAMN02745111_02202"/>
<dbReference type="GO" id="GO:0005975">
    <property type="term" value="P:carbohydrate metabolic process"/>
    <property type="evidence" value="ECO:0007669"/>
    <property type="project" value="InterPro"/>
</dbReference>
<dbReference type="Pfam" id="PF00553">
    <property type="entry name" value="CBM_2"/>
    <property type="match status" value="2"/>
</dbReference>
<evidence type="ECO:0000313" key="7">
    <source>
        <dbReference type="EMBL" id="SKA71340.1"/>
    </source>
</evidence>
<evidence type="ECO:0000256" key="4">
    <source>
        <dbReference type="ARBA" id="ARBA00022837"/>
    </source>
</evidence>
<gene>
    <name evidence="7" type="ORF">SAMN02745111_02202</name>
</gene>